<dbReference type="Gene3D" id="3.50.50.60">
    <property type="entry name" value="FAD/NAD(P)-binding domain"/>
    <property type="match status" value="1"/>
</dbReference>
<keyword evidence="10" id="KW-1185">Reference proteome</keyword>
<keyword evidence="5 6" id="KW-0560">Oxidoreductase</keyword>
<dbReference type="PROSITE" id="PS51257">
    <property type="entry name" value="PROKAR_LIPOPROTEIN"/>
    <property type="match status" value="1"/>
</dbReference>
<dbReference type="GO" id="GO:0009331">
    <property type="term" value="C:glycerol-3-phosphate dehydrogenase (FAD) complex"/>
    <property type="evidence" value="ECO:0007669"/>
    <property type="project" value="UniProtKB-UniRule"/>
</dbReference>
<keyword evidence="4" id="KW-0274">FAD</keyword>
<dbReference type="Pfam" id="PF01266">
    <property type="entry name" value="DAO"/>
    <property type="match status" value="1"/>
</dbReference>
<dbReference type="AlphaFoldDB" id="B2IE07"/>
<evidence type="ECO:0000256" key="3">
    <source>
        <dbReference type="ARBA" id="ARBA00022630"/>
    </source>
</evidence>
<dbReference type="eggNOG" id="COG0578">
    <property type="taxonomic scope" value="Bacteria"/>
</dbReference>
<evidence type="ECO:0000313" key="10">
    <source>
        <dbReference type="Proteomes" id="UP000001695"/>
    </source>
</evidence>
<reference evidence="10" key="1">
    <citation type="submission" date="2008-03" db="EMBL/GenBank/DDBJ databases">
        <title>Complete sequence of chromosome of Beijerinckia indica subsp. indica ATCC 9039.</title>
        <authorList>
            <consortium name="US DOE Joint Genome Institute"/>
            <person name="Copeland A."/>
            <person name="Lucas S."/>
            <person name="Lapidus A."/>
            <person name="Glavina del Rio T."/>
            <person name="Dalin E."/>
            <person name="Tice H."/>
            <person name="Bruce D."/>
            <person name="Goodwin L."/>
            <person name="Pitluck S."/>
            <person name="LaButti K."/>
            <person name="Schmutz J."/>
            <person name="Larimer F."/>
            <person name="Land M."/>
            <person name="Hauser L."/>
            <person name="Kyrpides N."/>
            <person name="Mikhailova N."/>
            <person name="Dunfield P.F."/>
            <person name="Dedysh S.N."/>
            <person name="Liesack W."/>
            <person name="Saw J.H."/>
            <person name="Alam M."/>
            <person name="Chen Y."/>
            <person name="Murrell J.C."/>
            <person name="Richardson P."/>
        </authorList>
    </citation>
    <scope>NUCLEOTIDE SEQUENCE [LARGE SCALE GENOMIC DNA]</scope>
    <source>
        <strain evidence="10">ATCC 9039 / DSM 1715 / NCIMB 8712</strain>
    </source>
</reference>
<protein>
    <recommendedName>
        <fullName evidence="6">Glycerol-3-phosphate dehydrogenase</fullName>
        <ecNumber evidence="6">1.1.5.3</ecNumber>
    </recommendedName>
</protein>
<dbReference type="GO" id="GO:0004368">
    <property type="term" value="F:glycerol-3-phosphate dehydrogenase (quinone) activity"/>
    <property type="evidence" value="ECO:0007669"/>
    <property type="project" value="UniProtKB-EC"/>
</dbReference>
<comment type="cofactor">
    <cofactor evidence="1 6">
        <name>FAD</name>
        <dbReference type="ChEBI" id="CHEBI:57692"/>
    </cofactor>
</comment>
<dbReference type="PROSITE" id="PS00977">
    <property type="entry name" value="FAD_G3PDH_1"/>
    <property type="match status" value="1"/>
</dbReference>
<dbReference type="Pfam" id="PF16901">
    <property type="entry name" value="DAO_C"/>
    <property type="match status" value="1"/>
</dbReference>
<dbReference type="InterPro" id="IPR036188">
    <property type="entry name" value="FAD/NAD-bd_sf"/>
</dbReference>
<evidence type="ECO:0000256" key="1">
    <source>
        <dbReference type="ARBA" id="ARBA00001974"/>
    </source>
</evidence>
<dbReference type="EC" id="1.1.5.3" evidence="6"/>
<dbReference type="STRING" id="395963.Bind_0378"/>
<accession>B2IE07</accession>
<feature type="domain" description="FAD dependent oxidoreductase" evidence="7">
    <location>
        <begin position="17"/>
        <end position="379"/>
    </location>
</feature>
<evidence type="ECO:0000259" key="8">
    <source>
        <dbReference type="Pfam" id="PF16901"/>
    </source>
</evidence>
<dbReference type="InterPro" id="IPR031656">
    <property type="entry name" value="DAO_C"/>
</dbReference>
<reference evidence="9 10" key="2">
    <citation type="journal article" date="2010" name="J. Bacteriol.">
        <title>Complete genome sequence of Beijerinckia indica subsp. indica.</title>
        <authorList>
            <person name="Tamas I."/>
            <person name="Dedysh S.N."/>
            <person name="Liesack W."/>
            <person name="Stott M.B."/>
            <person name="Alam M."/>
            <person name="Murrell J.C."/>
            <person name="Dunfield P.F."/>
        </authorList>
    </citation>
    <scope>NUCLEOTIDE SEQUENCE [LARGE SCALE GENOMIC DNA]</scope>
    <source>
        <strain evidence="10">ATCC 9039 / DSM 1715 / NCIMB 8712</strain>
    </source>
</reference>
<feature type="domain" description="Alpha-glycerophosphate oxidase C-terminal" evidence="8">
    <location>
        <begin position="401"/>
        <end position="523"/>
    </location>
</feature>
<keyword evidence="3 6" id="KW-0285">Flavoprotein</keyword>
<evidence type="ECO:0000259" key="7">
    <source>
        <dbReference type="Pfam" id="PF01266"/>
    </source>
</evidence>
<dbReference type="Gene3D" id="1.10.8.870">
    <property type="entry name" value="Alpha-glycerophosphate oxidase, cap domain"/>
    <property type="match status" value="1"/>
</dbReference>
<comment type="similarity">
    <text evidence="2 6">Belongs to the FAD-dependent glycerol-3-phosphate dehydrogenase family.</text>
</comment>
<organism evidence="9 10">
    <name type="scientific">Beijerinckia indica subsp. indica (strain ATCC 9039 / DSM 1715 / NCIMB 8712)</name>
    <dbReference type="NCBI Taxonomy" id="395963"/>
    <lineage>
        <taxon>Bacteria</taxon>
        <taxon>Pseudomonadati</taxon>
        <taxon>Pseudomonadota</taxon>
        <taxon>Alphaproteobacteria</taxon>
        <taxon>Hyphomicrobiales</taxon>
        <taxon>Beijerinckiaceae</taxon>
        <taxon>Beijerinckia</taxon>
    </lineage>
</organism>
<comment type="catalytic activity">
    <reaction evidence="6">
        <text>a quinone + sn-glycerol 3-phosphate = dihydroxyacetone phosphate + a quinol</text>
        <dbReference type="Rhea" id="RHEA:18977"/>
        <dbReference type="ChEBI" id="CHEBI:24646"/>
        <dbReference type="ChEBI" id="CHEBI:57597"/>
        <dbReference type="ChEBI" id="CHEBI:57642"/>
        <dbReference type="ChEBI" id="CHEBI:132124"/>
        <dbReference type="EC" id="1.1.5.3"/>
    </reaction>
</comment>
<dbReference type="OrthoDB" id="9766796at2"/>
<dbReference type="InterPro" id="IPR000447">
    <property type="entry name" value="G3P_DH_FAD-dep"/>
</dbReference>
<dbReference type="InterPro" id="IPR006076">
    <property type="entry name" value="FAD-dep_OxRdtase"/>
</dbReference>
<name>B2IE07_BEII9</name>
<dbReference type="SUPFAM" id="SSF51905">
    <property type="entry name" value="FAD/NAD(P)-binding domain"/>
    <property type="match status" value="1"/>
</dbReference>
<proteinExistence type="inferred from homology"/>
<evidence type="ECO:0000256" key="4">
    <source>
        <dbReference type="ARBA" id="ARBA00022827"/>
    </source>
</evidence>
<dbReference type="KEGG" id="bid:Bind_0378"/>
<dbReference type="InterPro" id="IPR038299">
    <property type="entry name" value="DAO_C_sf"/>
</dbReference>
<sequence length="539" mass="58881">MDRQAALKALQAGETFDLLVVGGGATGCGVALDAASRGLKVALVERNDFAEGTSSKSTKLVHGGARYLELAIRRLDRVQFNLVRDGLRERAIFLKNAPHLAHRLALLSPLYRWFDVPYVFAGLYLYDRLAGKLGLGGSRLLSRAEALRRFPMLKAEGLKAAVLYYDGQFNDARMAVTLALTAVEQGAVIATRLDVVGLTHEKGKLRGATVHDRESRKSFEIKARAIINAGGPFADSLRLMADPETAPILTASSGIHIVLDRRFAPTETGLMIPETEDGRLLFVLPWQGHALIGTTDEPARIEENPQARQEAIDYLLRHVRKYFNMNVTEADLLSVWCGLRPLVSDPKAADTARLARDHIIEVSKSGLVTICGGKWTTYRKMAEQTVDHAIACFSLPTHSKCRTLDLPLVGARHFDAAGGAAALTSTFGLSPETAAHLHQAYGDRAKQVLGCVDTSAMKTLLHPLHPYLEAEVLYSARFEAALSAMDVLARRLPLALLDRQAAREAAPRVIAMLATELAWDEQRCANEAAEVEQRLSEAI</sequence>
<dbReference type="PANTHER" id="PTHR11985">
    <property type="entry name" value="GLYCEROL-3-PHOSPHATE DEHYDROGENASE"/>
    <property type="match status" value="1"/>
</dbReference>
<evidence type="ECO:0000256" key="6">
    <source>
        <dbReference type="RuleBase" id="RU361217"/>
    </source>
</evidence>
<dbReference type="PROSITE" id="PS00978">
    <property type="entry name" value="FAD_G3PDH_2"/>
    <property type="match status" value="1"/>
</dbReference>
<gene>
    <name evidence="9" type="ordered locus">Bind_0378</name>
</gene>
<dbReference type="PRINTS" id="PR01001">
    <property type="entry name" value="FADG3PDH"/>
</dbReference>
<dbReference type="Proteomes" id="UP000001695">
    <property type="component" value="Chromosome"/>
</dbReference>
<evidence type="ECO:0000256" key="5">
    <source>
        <dbReference type="ARBA" id="ARBA00023002"/>
    </source>
</evidence>
<evidence type="ECO:0000313" key="9">
    <source>
        <dbReference type="EMBL" id="ACB94031.1"/>
    </source>
</evidence>
<dbReference type="RefSeq" id="WP_012383389.1">
    <property type="nucleotide sequence ID" value="NC_010581.1"/>
</dbReference>
<dbReference type="HOGENOM" id="CLU_015740_4_1_5"/>
<dbReference type="EMBL" id="CP001016">
    <property type="protein sequence ID" value="ACB94031.1"/>
    <property type="molecule type" value="Genomic_DNA"/>
</dbReference>
<dbReference type="GO" id="GO:0006072">
    <property type="term" value="P:glycerol-3-phosphate metabolic process"/>
    <property type="evidence" value="ECO:0007669"/>
    <property type="project" value="UniProtKB-UniRule"/>
</dbReference>
<evidence type="ECO:0000256" key="2">
    <source>
        <dbReference type="ARBA" id="ARBA00007330"/>
    </source>
</evidence>
<dbReference type="PANTHER" id="PTHR11985:SF15">
    <property type="entry name" value="GLYCEROL-3-PHOSPHATE DEHYDROGENASE, MITOCHONDRIAL"/>
    <property type="match status" value="1"/>
</dbReference>
<dbReference type="Gene3D" id="3.30.9.10">
    <property type="entry name" value="D-Amino Acid Oxidase, subunit A, domain 2"/>
    <property type="match status" value="1"/>
</dbReference>